<dbReference type="Proteomes" id="UP001610335">
    <property type="component" value="Unassembled WGS sequence"/>
</dbReference>
<keyword evidence="2" id="KW-1185">Reference proteome</keyword>
<evidence type="ECO:0000313" key="1">
    <source>
        <dbReference type="EMBL" id="KAL2827039.1"/>
    </source>
</evidence>
<reference evidence="1 2" key="1">
    <citation type="submission" date="2024-07" db="EMBL/GenBank/DDBJ databases">
        <title>Section-level genome sequencing and comparative genomics of Aspergillus sections Usti and Cavernicolus.</title>
        <authorList>
            <consortium name="Lawrence Berkeley National Laboratory"/>
            <person name="Nybo J.L."/>
            <person name="Vesth T.C."/>
            <person name="Theobald S."/>
            <person name="Frisvad J.C."/>
            <person name="Larsen T.O."/>
            <person name="Kjaerboelling I."/>
            <person name="Rothschild-Mancinelli K."/>
            <person name="Lyhne E.K."/>
            <person name="Kogle M.E."/>
            <person name="Barry K."/>
            <person name="Clum A."/>
            <person name="Na H."/>
            <person name="Ledsgaard L."/>
            <person name="Lin J."/>
            <person name="Lipzen A."/>
            <person name="Kuo A."/>
            <person name="Riley R."/>
            <person name="Mondo S."/>
            <person name="LaButti K."/>
            <person name="Haridas S."/>
            <person name="Pangalinan J."/>
            <person name="Salamov A.A."/>
            <person name="Simmons B.A."/>
            <person name="Magnuson J.K."/>
            <person name="Chen J."/>
            <person name="Drula E."/>
            <person name="Henrissat B."/>
            <person name="Wiebenga A."/>
            <person name="Lubbers R.J."/>
            <person name="Gomes A.C."/>
            <person name="Makela M.R."/>
            <person name="Stajich J."/>
            <person name="Grigoriev I.V."/>
            <person name="Mortensen U.H."/>
            <person name="De vries R.P."/>
            <person name="Baker S.E."/>
            <person name="Andersen M.R."/>
        </authorList>
    </citation>
    <scope>NUCLEOTIDE SEQUENCE [LARGE SCALE GENOMIC DNA]</scope>
    <source>
        <strain evidence="1 2">CBS 600.67</strain>
    </source>
</reference>
<gene>
    <name evidence="1" type="ORF">BDW59DRAFT_171576</name>
</gene>
<protein>
    <submittedName>
        <fullName evidence="1">Uncharacterized protein</fullName>
    </submittedName>
</protein>
<name>A0ABR4IIJ0_9EURO</name>
<proteinExistence type="predicted"/>
<sequence>MSLIPIITTHEIPPTIDSAPTLLLLTESDGKALRQYTYDAVSYLPIDSFQSPFLGWDLGKMPTATDEDTLLLVHNMEGSLQNVRLSAAYVNTEAISVSVAVKGCGGVNGASFLMMKCLDSAVGQETGQPPKQGGQAPRKQF</sequence>
<accession>A0ABR4IIJ0</accession>
<dbReference type="EMBL" id="JBFXLS010000027">
    <property type="protein sequence ID" value="KAL2827039.1"/>
    <property type="molecule type" value="Genomic_DNA"/>
</dbReference>
<organism evidence="1 2">
    <name type="scientific">Aspergillus cavernicola</name>
    <dbReference type="NCBI Taxonomy" id="176166"/>
    <lineage>
        <taxon>Eukaryota</taxon>
        <taxon>Fungi</taxon>
        <taxon>Dikarya</taxon>
        <taxon>Ascomycota</taxon>
        <taxon>Pezizomycotina</taxon>
        <taxon>Eurotiomycetes</taxon>
        <taxon>Eurotiomycetidae</taxon>
        <taxon>Eurotiales</taxon>
        <taxon>Aspergillaceae</taxon>
        <taxon>Aspergillus</taxon>
        <taxon>Aspergillus subgen. Nidulantes</taxon>
    </lineage>
</organism>
<evidence type="ECO:0000313" key="2">
    <source>
        <dbReference type="Proteomes" id="UP001610335"/>
    </source>
</evidence>
<comment type="caution">
    <text evidence="1">The sequence shown here is derived from an EMBL/GenBank/DDBJ whole genome shotgun (WGS) entry which is preliminary data.</text>
</comment>